<accession>A0A316YIN1</accession>
<keyword evidence="4" id="KW-1185">Reference proteome</keyword>
<feature type="compositionally biased region" description="Low complexity" evidence="1">
    <location>
        <begin position="160"/>
        <end position="172"/>
    </location>
</feature>
<dbReference type="AlphaFoldDB" id="A0A316YIN1"/>
<dbReference type="RefSeq" id="XP_025376134.1">
    <property type="nucleotide sequence ID" value="XM_025517990.1"/>
</dbReference>
<organism evidence="3 4">
    <name type="scientific">Acaromyces ingoldii</name>
    <dbReference type="NCBI Taxonomy" id="215250"/>
    <lineage>
        <taxon>Eukaryota</taxon>
        <taxon>Fungi</taxon>
        <taxon>Dikarya</taxon>
        <taxon>Basidiomycota</taxon>
        <taxon>Ustilaginomycotina</taxon>
        <taxon>Exobasidiomycetes</taxon>
        <taxon>Exobasidiales</taxon>
        <taxon>Cryptobasidiaceae</taxon>
        <taxon>Acaromyces</taxon>
    </lineage>
</organism>
<dbReference type="EMBL" id="KZ819637">
    <property type="protein sequence ID" value="PWN88936.1"/>
    <property type="molecule type" value="Genomic_DNA"/>
</dbReference>
<feature type="region of interest" description="Disordered" evidence="1">
    <location>
        <begin position="133"/>
        <end position="172"/>
    </location>
</feature>
<dbReference type="InParanoid" id="A0A316YIN1"/>
<gene>
    <name evidence="3" type="ORF">FA10DRAFT_133093</name>
</gene>
<reference evidence="3 4" key="1">
    <citation type="journal article" date="2018" name="Mol. Biol. Evol.">
        <title>Broad Genomic Sampling Reveals a Smut Pathogenic Ancestry of the Fungal Clade Ustilaginomycotina.</title>
        <authorList>
            <person name="Kijpornyongpan T."/>
            <person name="Mondo S.J."/>
            <person name="Barry K."/>
            <person name="Sandor L."/>
            <person name="Lee J."/>
            <person name="Lipzen A."/>
            <person name="Pangilinan J."/>
            <person name="LaButti K."/>
            <person name="Hainaut M."/>
            <person name="Henrissat B."/>
            <person name="Grigoriev I.V."/>
            <person name="Spatafora J.W."/>
            <person name="Aime M.C."/>
        </authorList>
    </citation>
    <scope>NUCLEOTIDE SEQUENCE [LARGE SCALE GENOMIC DNA]</scope>
    <source>
        <strain evidence="3 4">MCA 4198</strain>
    </source>
</reference>
<dbReference type="GeneID" id="37039906"/>
<evidence type="ECO:0000313" key="4">
    <source>
        <dbReference type="Proteomes" id="UP000245768"/>
    </source>
</evidence>
<name>A0A316YIN1_9BASI</name>
<evidence type="ECO:0000313" key="3">
    <source>
        <dbReference type="EMBL" id="PWN88936.1"/>
    </source>
</evidence>
<feature type="chain" id="PRO_5016391957" evidence="2">
    <location>
        <begin position="25"/>
        <end position="172"/>
    </location>
</feature>
<dbReference type="PROSITE" id="PS51257">
    <property type="entry name" value="PROKAR_LIPOPROTEIN"/>
    <property type="match status" value="1"/>
</dbReference>
<evidence type="ECO:0000256" key="1">
    <source>
        <dbReference type="SAM" id="MobiDB-lite"/>
    </source>
</evidence>
<keyword evidence="2" id="KW-0732">Signal</keyword>
<dbReference type="Proteomes" id="UP000245768">
    <property type="component" value="Unassembled WGS sequence"/>
</dbReference>
<protein>
    <submittedName>
        <fullName evidence="3">Uncharacterized protein</fullName>
    </submittedName>
</protein>
<feature type="signal peptide" evidence="2">
    <location>
        <begin position="1"/>
        <end position="24"/>
    </location>
</feature>
<proteinExistence type="predicted"/>
<sequence>MKPTNVASWILLCFLFISCPAVSGMHPGRYVPPHESANPDGVRREDNAELLIQHYLSLHGGQHGFQPSYSDPTVLHAARAFYSSIGREEAAERIDDFERLHRAQREAEARAARVDAAARASEAHALREATQIHYRFGRTRQRAQATQHPSEPISPPPSSPTEASPASSPERD</sequence>
<evidence type="ECO:0000256" key="2">
    <source>
        <dbReference type="SAM" id="SignalP"/>
    </source>
</evidence>